<dbReference type="HAMAP" id="MF_00376">
    <property type="entry name" value="Dephospho_CoA_kinase"/>
    <property type="match status" value="1"/>
</dbReference>
<evidence type="ECO:0000313" key="8">
    <source>
        <dbReference type="Proteomes" id="UP000281094"/>
    </source>
</evidence>
<evidence type="ECO:0000256" key="2">
    <source>
        <dbReference type="ARBA" id="ARBA00022741"/>
    </source>
</evidence>
<dbReference type="SUPFAM" id="SSF52540">
    <property type="entry name" value="P-loop containing nucleoside triphosphate hydrolases"/>
    <property type="match status" value="1"/>
</dbReference>
<dbReference type="InterPro" id="IPR001977">
    <property type="entry name" value="Depp_CoAkinase"/>
</dbReference>
<dbReference type="GO" id="GO:0005737">
    <property type="term" value="C:cytoplasm"/>
    <property type="evidence" value="ECO:0007669"/>
    <property type="project" value="UniProtKB-SubCell"/>
</dbReference>
<evidence type="ECO:0000313" key="7">
    <source>
        <dbReference type="EMBL" id="RLQ89152.1"/>
    </source>
</evidence>
<gene>
    <name evidence="5" type="primary">coaE</name>
    <name evidence="7" type="ORF">D8780_13790</name>
</gene>
<keyword evidence="5 7" id="KW-0808">Transferase</keyword>
<accession>A0A3L7JKV7</accession>
<comment type="caution">
    <text evidence="7">The sequence shown here is derived from an EMBL/GenBank/DDBJ whole genome shotgun (WGS) entry which is preliminary data.</text>
</comment>
<dbReference type="EMBL" id="RCWN01000001">
    <property type="protein sequence ID" value="RLQ89152.1"/>
    <property type="molecule type" value="Genomic_DNA"/>
</dbReference>
<reference evidence="7 8" key="1">
    <citation type="submission" date="2018-10" db="EMBL/GenBank/DDBJ databases">
        <title>Notoacmeibacter sp. M2BS9Y-3-1, whole genome shotgun sequence.</title>
        <authorList>
            <person name="Tuo L."/>
        </authorList>
    </citation>
    <scope>NUCLEOTIDE SEQUENCE [LARGE SCALE GENOMIC DNA]</scope>
    <source>
        <strain evidence="7 8">M2BS9Y-3-1</strain>
    </source>
</reference>
<dbReference type="GO" id="GO:0005524">
    <property type="term" value="F:ATP binding"/>
    <property type="evidence" value="ECO:0007669"/>
    <property type="project" value="UniProtKB-UniRule"/>
</dbReference>
<dbReference type="Pfam" id="PF01121">
    <property type="entry name" value="CoaE"/>
    <property type="match status" value="1"/>
</dbReference>
<dbReference type="PANTHER" id="PTHR10695">
    <property type="entry name" value="DEPHOSPHO-COA KINASE-RELATED"/>
    <property type="match status" value="1"/>
</dbReference>
<dbReference type="InterPro" id="IPR027417">
    <property type="entry name" value="P-loop_NTPase"/>
</dbReference>
<keyword evidence="8" id="KW-1185">Reference proteome</keyword>
<feature type="binding site" evidence="5">
    <location>
        <begin position="11"/>
        <end position="16"/>
    </location>
    <ligand>
        <name>ATP</name>
        <dbReference type="ChEBI" id="CHEBI:30616"/>
    </ligand>
</feature>
<comment type="similarity">
    <text evidence="1 5">Belongs to the CoaE family.</text>
</comment>
<dbReference type="CDD" id="cd02022">
    <property type="entry name" value="DPCK"/>
    <property type="match status" value="1"/>
</dbReference>
<comment type="subcellular location">
    <subcellularLocation>
        <location evidence="5">Cytoplasm</location>
    </subcellularLocation>
</comment>
<comment type="function">
    <text evidence="5">Catalyzes the phosphorylation of the 3'-hydroxyl group of dephosphocoenzyme A to form coenzyme A.</text>
</comment>
<comment type="pathway">
    <text evidence="5">Cofactor biosynthesis; coenzyme A biosynthesis; CoA from (R)-pantothenate: step 5/5.</text>
</comment>
<dbReference type="Gene3D" id="3.40.50.300">
    <property type="entry name" value="P-loop containing nucleotide triphosphate hydrolases"/>
    <property type="match status" value="1"/>
</dbReference>
<sequence>MKKVGLTGSIGMGKSTTARMFAKSGIPVHDADATVHRLYAKGGAAVKPVGEAFPDVVRNGAVDRDALREHVVGNDEAMAVLERIVHPLVQADETAFLAEAELEEAPFVLFDIPLLYETGGDARMDAVIVVTAPADIQRKRVLERETMSEEDFERILARQVPDAEKRNRADFIIETGEGMEPARRQVREVIEQITAMDE</sequence>
<dbReference type="EC" id="2.7.1.24" evidence="5 6"/>
<evidence type="ECO:0000256" key="4">
    <source>
        <dbReference type="ARBA" id="ARBA00022993"/>
    </source>
</evidence>
<keyword evidence="2 5" id="KW-0547">Nucleotide-binding</keyword>
<dbReference type="Proteomes" id="UP000281094">
    <property type="component" value="Unassembled WGS sequence"/>
</dbReference>
<comment type="catalytic activity">
    <reaction evidence="5">
        <text>3'-dephospho-CoA + ATP = ADP + CoA + H(+)</text>
        <dbReference type="Rhea" id="RHEA:18245"/>
        <dbReference type="ChEBI" id="CHEBI:15378"/>
        <dbReference type="ChEBI" id="CHEBI:30616"/>
        <dbReference type="ChEBI" id="CHEBI:57287"/>
        <dbReference type="ChEBI" id="CHEBI:57328"/>
        <dbReference type="ChEBI" id="CHEBI:456216"/>
        <dbReference type="EC" id="2.7.1.24"/>
    </reaction>
</comment>
<keyword evidence="5" id="KW-0963">Cytoplasm</keyword>
<dbReference type="RefSeq" id="WP_121646119.1">
    <property type="nucleotide sequence ID" value="NZ_RCWN01000001.1"/>
</dbReference>
<evidence type="ECO:0000256" key="6">
    <source>
        <dbReference type="NCBIfam" id="TIGR00152"/>
    </source>
</evidence>
<dbReference type="NCBIfam" id="TIGR00152">
    <property type="entry name" value="dephospho-CoA kinase"/>
    <property type="match status" value="1"/>
</dbReference>
<evidence type="ECO:0000256" key="3">
    <source>
        <dbReference type="ARBA" id="ARBA00022840"/>
    </source>
</evidence>
<name>A0A3L7JKV7_9HYPH</name>
<organism evidence="7 8">
    <name type="scientific">Notoacmeibacter ruber</name>
    <dbReference type="NCBI Taxonomy" id="2670375"/>
    <lineage>
        <taxon>Bacteria</taxon>
        <taxon>Pseudomonadati</taxon>
        <taxon>Pseudomonadota</taxon>
        <taxon>Alphaproteobacteria</taxon>
        <taxon>Hyphomicrobiales</taxon>
        <taxon>Notoacmeibacteraceae</taxon>
        <taxon>Notoacmeibacter</taxon>
    </lineage>
</organism>
<dbReference type="PANTHER" id="PTHR10695:SF46">
    <property type="entry name" value="BIFUNCTIONAL COENZYME A SYNTHASE-RELATED"/>
    <property type="match status" value="1"/>
</dbReference>
<dbReference type="PROSITE" id="PS51219">
    <property type="entry name" value="DPCK"/>
    <property type="match status" value="1"/>
</dbReference>
<evidence type="ECO:0000256" key="5">
    <source>
        <dbReference type="HAMAP-Rule" id="MF_00376"/>
    </source>
</evidence>
<keyword evidence="5 7" id="KW-0418">Kinase</keyword>
<dbReference type="GO" id="GO:0015937">
    <property type="term" value="P:coenzyme A biosynthetic process"/>
    <property type="evidence" value="ECO:0007669"/>
    <property type="project" value="UniProtKB-UniRule"/>
</dbReference>
<dbReference type="AlphaFoldDB" id="A0A3L7JKV7"/>
<protein>
    <recommendedName>
        <fullName evidence="5 6">Dephospho-CoA kinase</fullName>
        <ecNumber evidence="5 6">2.7.1.24</ecNumber>
    </recommendedName>
    <alternativeName>
        <fullName evidence="5">Dephosphocoenzyme A kinase</fullName>
    </alternativeName>
</protein>
<evidence type="ECO:0000256" key="1">
    <source>
        <dbReference type="ARBA" id="ARBA00009018"/>
    </source>
</evidence>
<dbReference type="UniPathway" id="UPA00241">
    <property type="reaction ID" value="UER00356"/>
</dbReference>
<proteinExistence type="inferred from homology"/>
<dbReference type="GO" id="GO:0004140">
    <property type="term" value="F:dephospho-CoA kinase activity"/>
    <property type="evidence" value="ECO:0007669"/>
    <property type="project" value="UniProtKB-UniRule"/>
</dbReference>
<keyword evidence="4 5" id="KW-0173">Coenzyme A biosynthesis</keyword>
<keyword evidence="3 5" id="KW-0067">ATP-binding</keyword>